<dbReference type="Proteomes" id="UP000053237">
    <property type="component" value="Unassembled WGS sequence"/>
</dbReference>
<protein>
    <submittedName>
        <fullName evidence="2">Uncharacterized protein</fullName>
    </submittedName>
</protein>
<gene>
    <name evidence="2" type="ORF">BN9_115320</name>
</gene>
<dbReference type="InParanoid" id="A0A024GTY3"/>
<reference evidence="2 3" key="1">
    <citation type="submission" date="2012-05" db="EMBL/GenBank/DDBJ databases">
        <title>Recombination and specialization in a pathogen metapopulation.</title>
        <authorList>
            <person name="Gardiner A."/>
            <person name="Kemen E."/>
            <person name="Schultz-Larsen T."/>
            <person name="MacLean D."/>
            <person name="Van Oosterhout C."/>
            <person name="Jones J.D.G."/>
        </authorList>
    </citation>
    <scope>NUCLEOTIDE SEQUENCE [LARGE SCALE GENOMIC DNA]</scope>
    <source>
        <strain evidence="2 3">Ac Nc2</strain>
    </source>
</reference>
<keyword evidence="1" id="KW-1133">Transmembrane helix</keyword>
<keyword evidence="1" id="KW-0472">Membrane</keyword>
<organism evidence="2 3">
    <name type="scientific">Albugo candida</name>
    <dbReference type="NCBI Taxonomy" id="65357"/>
    <lineage>
        <taxon>Eukaryota</taxon>
        <taxon>Sar</taxon>
        <taxon>Stramenopiles</taxon>
        <taxon>Oomycota</taxon>
        <taxon>Peronosporomycetes</taxon>
        <taxon>Albuginales</taxon>
        <taxon>Albuginaceae</taxon>
        <taxon>Albugo</taxon>
    </lineage>
</organism>
<keyword evidence="1" id="KW-0812">Transmembrane</keyword>
<feature type="transmembrane region" description="Helical" evidence="1">
    <location>
        <begin position="85"/>
        <end position="103"/>
    </location>
</feature>
<proteinExistence type="predicted"/>
<evidence type="ECO:0000313" key="2">
    <source>
        <dbReference type="EMBL" id="CCI50028.1"/>
    </source>
</evidence>
<dbReference type="OrthoDB" id="164912at2759"/>
<evidence type="ECO:0000313" key="3">
    <source>
        <dbReference type="Proteomes" id="UP000053237"/>
    </source>
</evidence>
<name>A0A024GTY3_9STRA</name>
<comment type="caution">
    <text evidence="2">The sequence shown here is derived from an EMBL/GenBank/DDBJ whole genome shotgun (WGS) entry which is preliminary data.</text>
</comment>
<sequence length="111" mass="12884">MVKANPLRPARDHAIHRVYDIKSGLFCVYVEECLPCQPVEQSEVYCTDTGHRYELLCPSGHDMDSLYTRYQACVPQKQFQSLFKVAYFEIALVFVFLIASFALRKMKEKLV</sequence>
<accession>A0A024GTY3</accession>
<keyword evidence="3" id="KW-1185">Reference proteome</keyword>
<dbReference type="AlphaFoldDB" id="A0A024GTY3"/>
<dbReference type="EMBL" id="CAIX01000379">
    <property type="protein sequence ID" value="CCI50028.1"/>
    <property type="molecule type" value="Genomic_DNA"/>
</dbReference>
<evidence type="ECO:0000256" key="1">
    <source>
        <dbReference type="SAM" id="Phobius"/>
    </source>
</evidence>